<name>A0ABQ6PR69_9BACT</name>
<accession>A0ABQ6PR69</accession>
<dbReference type="PROSITE" id="PS51257">
    <property type="entry name" value="PROKAR_LIPOPROTEIN"/>
    <property type="match status" value="1"/>
</dbReference>
<dbReference type="Pfam" id="PF14109">
    <property type="entry name" value="GldH_lipo"/>
    <property type="match status" value="1"/>
</dbReference>
<dbReference type="Proteomes" id="UP001338309">
    <property type="component" value="Unassembled WGS sequence"/>
</dbReference>
<proteinExistence type="predicted"/>
<dbReference type="RefSeq" id="WP_338224397.1">
    <property type="nucleotide sequence ID" value="NZ_BTPD01000007.1"/>
</dbReference>
<evidence type="ECO:0008006" key="3">
    <source>
        <dbReference type="Google" id="ProtNLM"/>
    </source>
</evidence>
<evidence type="ECO:0000313" key="2">
    <source>
        <dbReference type="Proteomes" id="UP001338309"/>
    </source>
</evidence>
<organism evidence="1 2">
    <name type="scientific">Algoriphagus confluentis</name>
    <dbReference type="NCBI Taxonomy" id="1697556"/>
    <lineage>
        <taxon>Bacteria</taxon>
        <taxon>Pseudomonadati</taxon>
        <taxon>Bacteroidota</taxon>
        <taxon>Cytophagia</taxon>
        <taxon>Cytophagales</taxon>
        <taxon>Cyclobacteriaceae</taxon>
        <taxon>Algoriphagus</taxon>
    </lineage>
</organism>
<reference evidence="1 2" key="1">
    <citation type="submission" date="2023-08" db="EMBL/GenBank/DDBJ databases">
        <title>Draft genome sequence of Algoriphagus confluentis.</title>
        <authorList>
            <person name="Takatani N."/>
            <person name="Hosokawa M."/>
            <person name="Sawabe T."/>
        </authorList>
    </citation>
    <scope>NUCLEOTIDE SEQUENCE [LARGE SCALE GENOMIC DNA]</scope>
    <source>
        <strain evidence="1 2">NBRC 111222</strain>
    </source>
</reference>
<sequence>MNRSVWIGLVFFTFMLSSCSGDRLYEEFHPIEGDSWQVTDTLLYQIGPLGTEQKLDLIAIRYTDLYPYSNLYIRILMEDSIGKPLDNKLINIPLFDTKSGRPYGKGFGSTFIQYDTLPIQFPKEASRIRVVQYMRKEEVAGIEAVGIKIVKIN</sequence>
<dbReference type="InterPro" id="IPR020018">
    <property type="entry name" value="Motility-assoc_lipoprot_GldH"/>
</dbReference>
<evidence type="ECO:0000313" key="1">
    <source>
        <dbReference type="EMBL" id="GMQ29678.1"/>
    </source>
</evidence>
<protein>
    <recommendedName>
        <fullName evidence="3">Gliding motility lipoprotein GldH</fullName>
    </recommendedName>
</protein>
<gene>
    <name evidence="1" type="ORF">Aconfl_23210</name>
</gene>
<keyword evidence="2" id="KW-1185">Reference proteome</keyword>
<comment type="caution">
    <text evidence="1">The sequence shown here is derived from an EMBL/GenBank/DDBJ whole genome shotgun (WGS) entry which is preliminary data.</text>
</comment>
<dbReference type="EMBL" id="BTPD01000007">
    <property type="protein sequence ID" value="GMQ29678.1"/>
    <property type="molecule type" value="Genomic_DNA"/>
</dbReference>